<dbReference type="RefSeq" id="WP_253064763.1">
    <property type="nucleotide sequence ID" value="NZ_JAMXWM010000031.1"/>
</dbReference>
<organism evidence="2 3">
    <name type="scientific">Sporolactobacillus shoreicorticis</name>
    <dbReference type="NCBI Taxonomy" id="1923877"/>
    <lineage>
        <taxon>Bacteria</taxon>
        <taxon>Bacillati</taxon>
        <taxon>Bacillota</taxon>
        <taxon>Bacilli</taxon>
        <taxon>Bacillales</taxon>
        <taxon>Sporolactobacillaceae</taxon>
        <taxon>Sporolactobacillus</taxon>
    </lineage>
</organism>
<feature type="domain" description="Helix-turn-helix" evidence="1">
    <location>
        <begin position="12"/>
        <end position="64"/>
    </location>
</feature>
<keyword evidence="3" id="KW-1185">Reference proteome</keyword>
<dbReference type="EMBL" id="JBHUMQ010000034">
    <property type="protein sequence ID" value="MFD2695027.1"/>
    <property type="molecule type" value="Genomic_DNA"/>
</dbReference>
<evidence type="ECO:0000259" key="1">
    <source>
        <dbReference type="Pfam" id="PF20038"/>
    </source>
</evidence>
<accession>A0ABW5S7A8</accession>
<evidence type="ECO:0000313" key="2">
    <source>
        <dbReference type="EMBL" id="MFD2695027.1"/>
    </source>
</evidence>
<dbReference type="Proteomes" id="UP001597399">
    <property type="component" value="Unassembled WGS sequence"/>
</dbReference>
<proteinExistence type="predicted"/>
<reference evidence="3" key="1">
    <citation type="journal article" date="2019" name="Int. J. Syst. Evol. Microbiol.">
        <title>The Global Catalogue of Microorganisms (GCM) 10K type strain sequencing project: providing services to taxonomists for standard genome sequencing and annotation.</title>
        <authorList>
            <consortium name="The Broad Institute Genomics Platform"/>
            <consortium name="The Broad Institute Genome Sequencing Center for Infectious Disease"/>
            <person name="Wu L."/>
            <person name="Ma J."/>
        </authorList>
    </citation>
    <scope>NUCLEOTIDE SEQUENCE [LARGE SCALE GENOMIC DNA]</scope>
    <source>
        <strain evidence="3">TISTR 2466</strain>
    </source>
</reference>
<dbReference type="InterPro" id="IPR045403">
    <property type="entry name" value="HTH_59_Firmicutes_type"/>
</dbReference>
<comment type="caution">
    <text evidence="2">The sequence shown here is derived from an EMBL/GenBank/DDBJ whole genome shotgun (WGS) entry which is preliminary data.</text>
</comment>
<sequence length="149" mass="17085">MKLDLNKLPIYSGSEASLLWGKDRFYVKTIMQQHPERFPKGTIRKIGKTWIVTQEGMEEVTGQKLEGIQMVNKLQELVGKTFTPHELDEQAVRITGLPAFFDRNGWETAVEQESFAYEKGDIAYNVVFDFVKKADEDKSILKVADVEQL</sequence>
<gene>
    <name evidence="2" type="ORF">ACFSUE_15530</name>
</gene>
<dbReference type="Pfam" id="PF20038">
    <property type="entry name" value="HTH_59"/>
    <property type="match status" value="1"/>
</dbReference>
<name>A0ABW5S7A8_9BACL</name>
<protein>
    <submittedName>
        <fullName evidence="2">Helix-turn-helix domain-containing protein</fullName>
    </submittedName>
</protein>
<evidence type="ECO:0000313" key="3">
    <source>
        <dbReference type="Proteomes" id="UP001597399"/>
    </source>
</evidence>